<evidence type="ECO:0000259" key="8">
    <source>
        <dbReference type="Pfam" id="PF01435"/>
    </source>
</evidence>
<dbReference type="GO" id="GO:0005743">
    <property type="term" value="C:mitochondrial inner membrane"/>
    <property type="evidence" value="ECO:0007669"/>
    <property type="project" value="TreeGrafter"/>
</dbReference>
<evidence type="ECO:0000313" key="10">
    <source>
        <dbReference type="Proteomes" id="UP001294444"/>
    </source>
</evidence>
<dbReference type="InterPro" id="IPR051156">
    <property type="entry name" value="Mito/Outer_Membr_Metalloprot"/>
</dbReference>
<dbReference type="PANTHER" id="PTHR22726:SF1">
    <property type="entry name" value="METALLOENDOPEPTIDASE OMA1, MITOCHONDRIAL"/>
    <property type="match status" value="1"/>
</dbReference>
<keyword evidence="5" id="KW-0862">Zinc</keyword>
<evidence type="ECO:0000256" key="4">
    <source>
        <dbReference type="ARBA" id="ARBA00022801"/>
    </source>
</evidence>
<evidence type="ECO:0000313" key="9">
    <source>
        <dbReference type="EMBL" id="SNX83056.1"/>
    </source>
</evidence>
<evidence type="ECO:0000256" key="5">
    <source>
        <dbReference type="ARBA" id="ARBA00022833"/>
    </source>
</evidence>
<dbReference type="Pfam" id="PF01435">
    <property type="entry name" value="Peptidase_M48"/>
    <property type="match status" value="1"/>
</dbReference>
<sequence>MAAPVGMRMRMRIAADAMPSLSRKCAKFIHPFTSTITAAAKQTRLLHNTPLRPTSYKRFDDEKQSSPSSWSQWPAQSQQSSSREQLSPDAFRRQLEHQLFRRIGQVAQTQQQSQQFVQYKRFGGAGASGGGGGGRRRGWLSSRPPTLMLVALGGAGFYYVFHLEQVPETGRWRFIDVSAAQEHQMGQETFRQTLSEYRDHILPSSHPYSKQVRSVASRIVAALDKAVEDGNQPYHTKGDPNLTHHSHGEEGGIIYGSNTTIPGTGGQRDALFFGDQSNQVLNKPATNWEVFVIDDPKQKNAFVLPGGKIFVFTGILPICKNADGLATVLGHEVAHQVARHSAEKMSGYKVLLFGTFLLDAFGLDIGLSRAALTLLLSLPNSRKTELEADYLGLRIMSRACFDPREASQLWNRMSESEGGDNGQGVLNSAQAILSTHPVSSQRIKNMEKWLPEAIRTRQASNCPTPQQITGFTSAVHSAKQSFTPFS</sequence>
<feature type="domain" description="Peptidase M48" evidence="8">
    <location>
        <begin position="281"/>
        <end position="449"/>
    </location>
</feature>
<gene>
    <name evidence="9" type="ORF">MEPE_01762</name>
</gene>
<evidence type="ECO:0000256" key="3">
    <source>
        <dbReference type="ARBA" id="ARBA00022723"/>
    </source>
</evidence>
<organism evidence="9 10">
    <name type="scientific">Melanopsichium pennsylvanicum</name>
    <dbReference type="NCBI Taxonomy" id="63383"/>
    <lineage>
        <taxon>Eukaryota</taxon>
        <taxon>Fungi</taxon>
        <taxon>Dikarya</taxon>
        <taxon>Basidiomycota</taxon>
        <taxon>Ustilaginomycotina</taxon>
        <taxon>Ustilaginomycetes</taxon>
        <taxon>Ustilaginales</taxon>
        <taxon>Ustilaginaceae</taxon>
        <taxon>Melanopsichium</taxon>
    </lineage>
</organism>
<evidence type="ECO:0000256" key="7">
    <source>
        <dbReference type="SAM" id="MobiDB-lite"/>
    </source>
</evidence>
<keyword evidence="10" id="KW-1185">Reference proteome</keyword>
<feature type="region of interest" description="Disordered" evidence="7">
    <location>
        <begin position="230"/>
        <end position="259"/>
    </location>
</feature>
<dbReference type="GO" id="GO:0034982">
    <property type="term" value="P:mitochondrial protein processing"/>
    <property type="evidence" value="ECO:0007669"/>
    <property type="project" value="TreeGrafter"/>
</dbReference>
<protein>
    <submittedName>
        <fullName evidence="9">Related to OMA1 - Metalloendopeptidase of the mitochondrial inner membrane</fullName>
    </submittedName>
</protein>
<dbReference type="Gene3D" id="3.30.2010.10">
    <property type="entry name" value="Metalloproteases ('zincins'), catalytic domain"/>
    <property type="match status" value="1"/>
</dbReference>
<keyword evidence="6" id="KW-0482">Metalloprotease</keyword>
<keyword evidence="4" id="KW-0378">Hydrolase</keyword>
<dbReference type="CDD" id="cd07331">
    <property type="entry name" value="M48C_Oma1_like"/>
    <property type="match status" value="1"/>
</dbReference>
<keyword evidence="3" id="KW-0479">Metal-binding</keyword>
<comment type="caution">
    <text evidence="9">The sequence shown here is derived from an EMBL/GenBank/DDBJ whole genome shotgun (WGS) entry which is preliminary data.</text>
</comment>
<dbReference type="PANTHER" id="PTHR22726">
    <property type="entry name" value="METALLOENDOPEPTIDASE OMA1"/>
    <property type="match status" value="1"/>
</dbReference>
<proteinExistence type="predicted"/>
<dbReference type="GO" id="GO:0046872">
    <property type="term" value="F:metal ion binding"/>
    <property type="evidence" value="ECO:0007669"/>
    <property type="project" value="UniProtKB-KW"/>
</dbReference>
<evidence type="ECO:0000256" key="2">
    <source>
        <dbReference type="ARBA" id="ARBA00022670"/>
    </source>
</evidence>
<dbReference type="GO" id="GO:0004222">
    <property type="term" value="F:metalloendopeptidase activity"/>
    <property type="evidence" value="ECO:0007669"/>
    <property type="project" value="InterPro"/>
</dbReference>
<evidence type="ECO:0000256" key="1">
    <source>
        <dbReference type="ARBA" id="ARBA00001947"/>
    </source>
</evidence>
<dbReference type="GO" id="GO:0006515">
    <property type="term" value="P:protein quality control for misfolded or incompletely synthesized proteins"/>
    <property type="evidence" value="ECO:0007669"/>
    <property type="project" value="TreeGrafter"/>
</dbReference>
<dbReference type="EMBL" id="OAPG01000003">
    <property type="protein sequence ID" value="SNX83056.1"/>
    <property type="molecule type" value="Genomic_DNA"/>
</dbReference>
<keyword evidence="2" id="KW-0645">Protease</keyword>
<feature type="compositionally biased region" description="Low complexity" evidence="7">
    <location>
        <begin position="65"/>
        <end position="82"/>
    </location>
</feature>
<feature type="region of interest" description="Disordered" evidence="7">
    <location>
        <begin position="49"/>
        <end position="87"/>
    </location>
</feature>
<reference evidence="9" key="1">
    <citation type="submission" date="2023-10" db="EMBL/GenBank/DDBJ databases">
        <authorList>
            <person name="Guldener U."/>
        </authorList>
    </citation>
    <scope>NUCLEOTIDE SEQUENCE</scope>
    <source>
        <strain evidence="9">Mp4</strain>
    </source>
</reference>
<dbReference type="InterPro" id="IPR001915">
    <property type="entry name" value="Peptidase_M48"/>
</dbReference>
<comment type="cofactor">
    <cofactor evidence="1">
        <name>Zn(2+)</name>
        <dbReference type="ChEBI" id="CHEBI:29105"/>
    </cofactor>
</comment>
<dbReference type="AlphaFoldDB" id="A0AAJ5C3W8"/>
<accession>A0AAJ5C3W8</accession>
<evidence type="ECO:0000256" key="6">
    <source>
        <dbReference type="ARBA" id="ARBA00023049"/>
    </source>
</evidence>
<dbReference type="Proteomes" id="UP001294444">
    <property type="component" value="Unassembled WGS sequence"/>
</dbReference>
<name>A0AAJ5C3W8_9BASI</name>